<dbReference type="VEuPathDB" id="FungiDB:F503_06766"/>
<dbReference type="eggNOG" id="ENOG502RFNK">
    <property type="taxonomic scope" value="Eukaryota"/>
</dbReference>
<feature type="transmembrane region" description="Helical" evidence="6">
    <location>
        <begin position="189"/>
        <end position="212"/>
    </location>
</feature>
<keyword evidence="4" id="KW-1015">Disulfide bond</keyword>
<keyword evidence="8" id="KW-1185">Reference proteome</keyword>
<accession>S3C8D7</accession>
<evidence type="ECO:0000256" key="3">
    <source>
        <dbReference type="ARBA" id="ARBA00022801"/>
    </source>
</evidence>
<dbReference type="AlphaFoldDB" id="S3C8D7"/>
<gene>
    <name evidence="7" type="ORF">F503_06766</name>
</gene>
<evidence type="ECO:0000256" key="4">
    <source>
        <dbReference type="ARBA" id="ARBA00023157"/>
    </source>
</evidence>
<protein>
    <recommendedName>
        <fullName evidence="5">Carboxylic ester hydrolase</fullName>
        <ecNumber evidence="5">3.1.1.-</ecNumber>
    </recommendedName>
</protein>
<feature type="transmembrane region" description="Helical" evidence="6">
    <location>
        <begin position="164"/>
        <end position="183"/>
    </location>
</feature>
<dbReference type="Proteomes" id="UP000016923">
    <property type="component" value="Unassembled WGS sequence"/>
</dbReference>
<sequence>MRISNFDQVVPDISLTQGWTASSSDRGTLDIIWNSLFTIFLCGWTTICVNVPANRASWPERLFRKFLVFCEALAGPEFIFHTALSQYLAAKVSVTKFTNSGFNGWTLRHGFYAGMGGFILHSPDFVPFPLTVDQVYYLVLHGFIDFQCVLIANSEIEDKNKFDTLTRILTTMQLLWFVINVIARACLGMAITTLEISTIAFIFCTIFTCFFWRLKPQDVSAPIVLELKVPLASVLVSAGDAASRPYSYTPLDFANDDPHWFQLVWRYCFNIPRAFGYNFHPVKRPIDKVWDDQFSHLGPRYGADDFGNLVAYCADLSTLCTTSYVQYILPTPALVEGIYLLSDTVTTNPITKYSIPASWQTPRKSCIDFCNVNVAYTHYGTDDKVNIWFRLPRPESFRNRFLANGGGGYTITTAERSLSAGLVYGTITGTTDGGFGSWTAQLVDVLLRGSGSLNYNVVNFYGYRATHEMSIIGKKLTSNFYSGPNAEAAPGCTATAKAAPRVTARVGARLSALHLCGAVTEATHKYFPPNYELLCITRDAIDELSVLNGRIDVVASRSVFYKMHYDAETSVDKSYGCEATDGDNPFKPPHSHAIEGVMFKKAAAIIGGLCRRFNETKLRSPYSSTFLPPPTSKTRTPPITRRHDTIAIITVDTLKTWILQGI</sequence>
<proteinExistence type="inferred from homology"/>
<dbReference type="InterPro" id="IPR011118">
    <property type="entry name" value="Tannase/feruloyl_esterase"/>
</dbReference>
<dbReference type="Pfam" id="PF07519">
    <property type="entry name" value="Tannase"/>
    <property type="match status" value="1"/>
</dbReference>
<keyword evidence="6" id="KW-0472">Membrane</keyword>
<keyword evidence="3 5" id="KW-0378">Hydrolase</keyword>
<feature type="transmembrane region" description="Helical" evidence="6">
    <location>
        <begin position="66"/>
        <end position="89"/>
    </location>
</feature>
<feature type="transmembrane region" description="Helical" evidence="6">
    <location>
        <begin position="31"/>
        <end position="54"/>
    </location>
</feature>
<evidence type="ECO:0000256" key="6">
    <source>
        <dbReference type="SAM" id="Phobius"/>
    </source>
</evidence>
<dbReference type="PANTHER" id="PTHR35043:SF8">
    <property type="entry name" value="DUF4220 DOMAIN-CONTAINING PROTEIN"/>
    <property type="match status" value="1"/>
</dbReference>
<dbReference type="EMBL" id="KE148178">
    <property type="protein sequence ID" value="EPE02473.1"/>
    <property type="molecule type" value="Genomic_DNA"/>
</dbReference>
<keyword evidence="2" id="KW-0732">Signal</keyword>
<dbReference type="OrthoDB" id="3061561at2759"/>
<keyword evidence="1" id="KW-0719">Serine esterase</keyword>
<evidence type="ECO:0000256" key="5">
    <source>
        <dbReference type="RuleBase" id="RU361238"/>
    </source>
</evidence>
<keyword evidence="6" id="KW-0812">Transmembrane</keyword>
<dbReference type="EC" id="3.1.1.-" evidence="5"/>
<dbReference type="PANTHER" id="PTHR35043">
    <property type="entry name" value="TRANSCRIPTION FACTOR DOMAIN-CONTAINING PROTEIN"/>
    <property type="match status" value="1"/>
</dbReference>
<comment type="similarity">
    <text evidence="5">Belongs to the tannase family.</text>
</comment>
<dbReference type="GO" id="GO:0052689">
    <property type="term" value="F:carboxylic ester hydrolase activity"/>
    <property type="evidence" value="ECO:0007669"/>
    <property type="project" value="UniProtKB-KW"/>
</dbReference>
<evidence type="ECO:0000256" key="1">
    <source>
        <dbReference type="ARBA" id="ARBA00022487"/>
    </source>
</evidence>
<evidence type="ECO:0000313" key="8">
    <source>
        <dbReference type="Proteomes" id="UP000016923"/>
    </source>
</evidence>
<keyword evidence="6" id="KW-1133">Transmembrane helix</keyword>
<dbReference type="STRING" id="1262450.S3C8D7"/>
<dbReference type="HOGENOM" id="CLU_414522_0_0_1"/>
<organism evidence="7 8">
    <name type="scientific">Ophiostoma piceae (strain UAMH 11346)</name>
    <name type="common">Sap stain fungus</name>
    <dbReference type="NCBI Taxonomy" id="1262450"/>
    <lineage>
        <taxon>Eukaryota</taxon>
        <taxon>Fungi</taxon>
        <taxon>Dikarya</taxon>
        <taxon>Ascomycota</taxon>
        <taxon>Pezizomycotina</taxon>
        <taxon>Sordariomycetes</taxon>
        <taxon>Sordariomycetidae</taxon>
        <taxon>Ophiostomatales</taxon>
        <taxon>Ophiostomataceae</taxon>
        <taxon>Ophiostoma</taxon>
    </lineage>
</organism>
<evidence type="ECO:0000313" key="7">
    <source>
        <dbReference type="EMBL" id="EPE02473.1"/>
    </source>
</evidence>
<reference evidence="7 8" key="1">
    <citation type="journal article" date="2013" name="BMC Genomics">
        <title>The genome and transcriptome of the pine saprophyte Ophiostoma piceae, and a comparison with the bark beetle-associated pine pathogen Grosmannia clavigera.</title>
        <authorList>
            <person name="Haridas S."/>
            <person name="Wang Y."/>
            <person name="Lim L."/>
            <person name="Massoumi Alamouti S."/>
            <person name="Jackman S."/>
            <person name="Docking R."/>
            <person name="Robertson G."/>
            <person name="Birol I."/>
            <person name="Bohlmann J."/>
            <person name="Breuil C."/>
        </authorList>
    </citation>
    <scope>NUCLEOTIDE SEQUENCE [LARGE SCALE GENOMIC DNA]</scope>
    <source>
        <strain evidence="7 8">UAMH 11346</strain>
    </source>
</reference>
<name>S3C8D7_OPHP1</name>
<evidence type="ECO:0000256" key="2">
    <source>
        <dbReference type="ARBA" id="ARBA00022729"/>
    </source>
</evidence>